<dbReference type="PANTHER" id="PTHR45846">
    <property type="entry name" value="TRNA-DIHYDROURIDINE(47) SYNTHASE [NAD(P)(+)]-LIKE"/>
    <property type="match status" value="1"/>
</dbReference>
<dbReference type="PROSITE" id="PS50103">
    <property type="entry name" value="ZF_C3H1"/>
    <property type="match status" value="2"/>
</dbReference>
<dbReference type="InterPro" id="IPR018517">
    <property type="entry name" value="tRNA_hU_synthase_CS"/>
</dbReference>
<feature type="domain" description="C3H1-type" evidence="17">
    <location>
        <begin position="115"/>
        <end position="144"/>
    </location>
</feature>
<keyword evidence="4 15" id="KW-0288">FMN</keyword>
<feature type="domain" description="C3H1-type" evidence="17">
    <location>
        <begin position="157"/>
        <end position="182"/>
    </location>
</feature>
<feature type="region of interest" description="Disordered" evidence="16">
    <location>
        <begin position="239"/>
        <end position="304"/>
    </location>
</feature>
<dbReference type="PROSITE" id="PS01136">
    <property type="entry name" value="UPF0034"/>
    <property type="match status" value="1"/>
</dbReference>
<proteinExistence type="inferred from homology"/>
<feature type="zinc finger region" description="C3H1-type" evidence="14">
    <location>
        <begin position="115"/>
        <end position="144"/>
    </location>
</feature>
<protein>
    <recommendedName>
        <fullName evidence="2 15">tRNA-dihydrouridine(47) synthase [NAD(P)(+)]</fullName>
        <ecNumber evidence="15">1.3.1.-</ecNumber>
    </recommendedName>
    <alternativeName>
        <fullName evidence="15">tRNA-dihydrouridine synthase 3</fullName>
    </alternativeName>
</protein>
<evidence type="ECO:0000313" key="18">
    <source>
        <dbReference type="EMBL" id="ELR15969.1"/>
    </source>
</evidence>
<dbReference type="STRING" id="1257118.L8GS14"/>
<comment type="catalytic activity">
    <reaction evidence="12">
        <text>a 5,6-dihydrouridine in mRNA + NADP(+) = a uridine in mRNA + NADPH + H(+)</text>
        <dbReference type="Rhea" id="RHEA:69855"/>
        <dbReference type="Rhea" id="RHEA-COMP:14658"/>
        <dbReference type="Rhea" id="RHEA-COMP:17789"/>
        <dbReference type="ChEBI" id="CHEBI:15378"/>
        <dbReference type="ChEBI" id="CHEBI:57783"/>
        <dbReference type="ChEBI" id="CHEBI:58349"/>
        <dbReference type="ChEBI" id="CHEBI:65315"/>
        <dbReference type="ChEBI" id="CHEBI:74443"/>
    </reaction>
    <physiologicalReaction direction="right-to-left" evidence="12">
        <dbReference type="Rhea" id="RHEA:69857"/>
    </physiologicalReaction>
</comment>
<dbReference type="Pfam" id="PF25585">
    <property type="entry name" value="zf-CCCH_DUS3L"/>
    <property type="match status" value="2"/>
</dbReference>
<evidence type="ECO:0000256" key="14">
    <source>
        <dbReference type="PROSITE-ProRule" id="PRU00723"/>
    </source>
</evidence>
<accession>L8GS14</accession>
<comment type="catalytic activity">
    <reaction evidence="13">
        <text>5,6-dihydrouridine(47) in tRNA + NADP(+) = uridine(47) in tRNA + NADPH + H(+)</text>
        <dbReference type="Rhea" id="RHEA:53360"/>
        <dbReference type="Rhea" id="RHEA-COMP:13539"/>
        <dbReference type="Rhea" id="RHEA-COMP:13540"/>
        <dbReference type="ChEBI" id="CHEBI:15378"/>
        <dbReference type="ChEBI" id="CHEBI:57783"/>
        <dbReference type="ChEBI" id="CHEBI:58349"/>
        <dbReference type="ChEBI" id="CHEBI:65315"/>
        <dbReference type="ChEBI" id="CHEBI:74443"/>
        <dbReference type="EC" id="1.3.1.89"/>
    </reaction>
    <physiologicalReaction direction="right-to-left" evidence="13">
        <dbReference type="Rhea" id="RHEA:53362"/>
    </physiologicalReaction>
</comment>
<feature type="region of interest" description="Disordered" evidence="16">
    <location>
        <begin position="1"/>
        <end position="23"/>
    </location>
</feature>
<dbReference type="CDD" id="cd02801">
    <property type="entry name" value="DUS_like_FMN"/>
    <property type="match status" value="1"/>
</dbReference>
<gene>
    <name evidence="18" type="ORF">ACA1_031670</name>
</gene>
<dbReference type="GO" id="GO:0050660">
    <property type="term" value="F:flavin adenine dinucleotide binding"/>
    <property type="evidence" value="ECO:0007669"/>
    <property type="project" value="UniProtKB-UniRule"/>
</dbReference>
<dbReference type="GO" id="GO:0106414">
    <property type="term" value="F:mRNA dihydrouridine synthase activity"/>
    <property type="evidence" value="ECO:0007669"/>
    <property type="project" value="RHEA"/>
</dbReference>
<comment type="similarity">
    <text evidence="15">Belongs to the dus family. Dus3 subfamily.</text>
</comment>
<evidence type="ECO:0000313" key="19">
    <source>
        <dbReference type="Proteomes" id="UP000011083"/>
    </source>
</evidence>
<keyword evidence="6 15" id="KW-0819">tRNA processing</keyword>
<feature type="compositionally biased region" description="Basic and acidic residues" evidence="16">
    <location>
        <begin position="283"/>
        <end position="304"/>
    </location>
</feature>
<keyword evidence="9" id="KW-0520">NAD</keyword>
<evidence type="ECO:0000256" key="16">
    <source>
        <dbReference type="SAM" id="MobiDB-lite"/>
    </source>
</evidence>
<dbReference type="EC" id="1.3.1.-" evidence="15"/>
<dbReference type="RefSeq" id="XP_004337982.1">
    <property type="nucleotide sequence ID" value="XM_004337934.1"/>
</dbReference>
<evidence type="ECO:0000256" key="9">
    <source>
        <dbReference type="ARBA" id="ARBA00023027"/>
    </source>
</evidence>
<evidence type="ECO:0000256" key="12">
    <source>
        <dbReference type="ARBA" id="ARBA00049447"/>
    </source>
</evidence>
<feature type="compositionally biased region" description="Low complexity" evidence="16">
    <location>
        <begin position="261"/>
        <end position="278"/>
    </location>
</feature>
<organism evidence="18 19">
    <name type="scientific">Acanthamoeba castellanii (strain ATCC 30010 / Neff)</name>
    <dbReference type="NCBI Taxonomy" id="1257118"/>
    <lineage>
        <taxon>Eukaryota</taxon>
        <taxon>Amoebozoa</taxon>
        <taxon>Discosea</taxon>
        <taxon>Longamoebia</taxon>
        <taxon>Centramoebida</taxon>
        <taxon>Acanthamoebidae</taxon>
        <taxon>Acanthamoeba</taxon>
    </lineage>
</organism>
<evidence type="ECO:0000256" key="11">
    <source>
        <dbReference type="ARBA" id="ARBA00048342"/>
    </source>
</evidence>
<keyword evidence="8 15" id="KW-0560">Oxidoreductase</keyword>
<dbReference type="Gene3D" id="3.20.20.70">
    <property type="entry name" value="Aldolase class I"/>
    <property type="match status" value="1"/>
</dbReference>
<dbReference type="OrthoDB" id="259935at2759"/>
<reference evidence="18 19" key="1">
    <citation type="journal article" date="2013" name="Genome Biol.">
        <title>Genome of Acanthamoeba castellanii highlights extensive lateral gene transfer and early evolution of tyrosine kinase signaling.</title>
        <authorList>
            <person name="Clarke M."/>
            <person name="Lohan A.J."/>
            <person name="Liu B."/>
            <person name="Lagkouvardos I."/>
            <person name="Roy S."/>
            <person name="Zafar N."/>
            <person name="Bertelli C."/>
            <person name="Schilde C."/>
            <person name="Kianianmomeni A."/>
            <person name="Burglin T.R."/>
            <person name="Frech C."/>
            <person name="Turcotte B."/>
            <person name="Kopec K.O."/>
            <person name="Synnott J.M."/>
            <person name="Choo C."/>
            <person name="Paponov I."/>
            <person name="Finkler A."/>
            <person name="Soon Heng Tan C."/>
            <person name="Hutchins A.P."/>
            <person name="Weinmeier T."/>
            <person name="Rattei T."/>
            <person name="Chu J.S."/>
            <person name="Gimenez G."/>
            <person name="Irimia M."/>
            <person name="Rigden D.J."/>
            <person name="Fitzpatrick D.A."/>
            <person name="Lorenzo-Morales J."/>
            <person name="Bateman A."/>
            <person name="Chiu C.H."/>
            <person name="Tang P."/>
            <person name="Hegemann P."/>
            <person name="Fromm H."/>
            <person name="Raoult D."/>
            <person name="Greub G."/>
            <person name="Miranda-Saavedra D."/>
            <person name="Chen N."/>
            <person name="Nash P."/>
            <person name="Ginger M.L."/>
            <person name="Horn M."/>
            <person name="Schaap P."/>
            <person name="Caler L."/>
            <person name="Loftus B."/>
        </authorList>
    </citation>
    <scope>NUCLEOTIDE SEQUENCE [LARGE SCALE GENOMIC DNA]</scope>
    <source>
        <strain evidence="18 19">Neff</strain>
    </source>
</reference>
<keyword evidence="5" id="KW-0507">mRNA processing</keyword>
<evidence type="ECO:0000256" key="2">
    <source>
        <dbReference type="ARBA" id="ARBA00012376"/>
    </source>
</evidence>
<dbReference type="PANTHER" id="PTHR45846:SF1">
    <property type="entry name" value="TRNA-DIHYDROURIDINE(47) SYNTHASE [NAD(P)(+)]-LIKE"/>
    <property type="match status" value="1"/>
</dbReference>
<sequence length="651" mass="72111">MEAPASSSTEGGGPLPAAPFRLRPLPSATSISFAVPSTEEAQAALAKRNESGDLAVSIQYLRAMKKKEEASTEADAEGDGDKKRSAEDMKEKSQPLSKRQRVKEKEKRRKDRHTLGKDKLCFAIAEGRTCPHGDIKCKFSHDVAAFLAAKPADIADRCPMFEETGRCKYGLVCRFGSSHIKDNKNVINEEARTSPILASKPHPESVNFLDKDVQVKLRKRQYDFSRAVPYLRQWTRETKQRVQDNNVPVSERAAGEGQTSASDGADAQAAATMDVEAAPQAEPADKGKEKEKATEAEAEKMEEERRVKIEQRLEFVETPLRRWKRRRICKTLGADITCGEMALAENLLQGQPSEWALLRRHPSEDIFGVQLCGPHPDHLTKCGQVLDETISVDFVDINCGCPIDLVVNKGAGSALLDRPRRLEGIVRGMATVLSCPLTVKIRTGKDEKAPNAHKLIPLLAECGAAAVTRYSREADWSYIRQCAETSPIPIIGNGDIYGPQQAAEAKAAGVSTIMVARGALIKPWVFTEIKENRDWDISATERFDLLKDFVNFGLMHWGSDDQGVATTREFLLQWLSFLHRYVPIGLLEVMPPKLHQRPPPFFGRSDFETLLASPVVNDWVSISEMLLGPVPDGFTFTPKHKSNAYNANIEG</sequence>
<dbReference type="SMART" id="SM00356">
    <property type="entry name" value="ZnF_C3H1"/>
    <property type="match status" value="2"/>
</dbReference>
<dbReference type="AlphaFoldDB" id="L8GS14"/>
<keyword evidence="14 15" id="KW-0863">Zinc-finger</keyword>
<dbReference type="OMA" id="WSYIAEC"/>
<evidence type="ECO:0000256" key="10">
    <source>
        <dbReference type="ARBA" id="ARBA00048266"/>
    </source>
</evidence>
<evidence type="ECO:0000256" key="4">
    <source>
        <dbReference type="ARBA" id="ARBA00022643"/>
    </source>
</evidence>
<feature type="compositionally biased region" description="Basic residues" evidence="16">
    <location>
        <begin position="98"/>
        <end position="111"/>
    </location>
</feature>
<dbReference type="GO" id="GO:0006397">
    <property type="term" value="P:mRNA processing"/>
    <property type="evidence" value="ECO:0007669"/>
    <property type="project" value="UniProtKB-KW"/>
</dbReference>
<dbReference type="KEGG" id="acan:ACA1_031670"/>
<evidence type="ECO:0000256" key="1">
    <source>
        <dbReference type="ARBA" id="ARBA00001917"/>
    </source>
</evidence>
<dbReference type="GO" id="GO:0003723">
    <property type="term" value="F:RNA binding"/>
    <property type="evidence" value="ECO:0007669"/>
    <property type="project" value="TreeGrafter"/>
</dbReference>
<dbReference type="InterPro" id="IPR000571">
    <property type="entry name" value="Znf_CCCH"/>
</dbReference>
<feature type="compositionally biased region" description="Basic and acidic residues" evidence="16">
    <location>
        <begin position="79"/>
        <end position="93"/>
    </location>
</feature>
<dbReference type="Gene3D" id="4.10.1000.10">
    <property type="entry name" value="Zinc finger, CCCH-type"/>
    <property type="match status" value="1"/>
</dbReference>
<keyword evidence="7" id="KW-0521">NADP</keyword>
<evidence type="ECO:0000256" key="6">
    <source>
        <dbReference type="ARBA" id="ARBA00022694"/>
    </source>
</evidence>
<evidence type="ECO:0000256" key="3">
    <source>
        <dbReference type="ARBA" id="ARBA00022630"/>
    </source>
</evidence>
<dbReference type="GO" id="GO:0102265">
    <property type="term" value="F:tRNA-dihydrouridine47 synthase activity"/>
    <property type="evidence" value="ECO:0007669"/>
    <property type="project" value="UniProtKB-EC"/>
</dbReference>
<comment type="catalytic activity">
    <reaction evidence="11">
        <text>a 5,6-dihydrouridine in mRNA + NAD(+) = a uridine in mRNA + NADH + H(+)</text>
        <dbReference type="Rhea" id="RHEA:69851"/>
        <dbReference type="Rhea" id="RHEA-COMP:14658"/>
        <dbReference type="Rhea" id="RHEA-COMP:17789"/>
        <dbReference type="ChEBI" id="CHEBI:15378"/>
        <dbReference type="ChEBI" id="CHEBI:57540"/>
        <dbReference type="ChEBI" id="CHEBI:57945"/>
        <dbReference type="ChEBI" id="CHEBI:65315"/>
        <dbReference type="ChEBI" id="CHEBI:74443"/>
    </reaction>
    <physiologicalReaction direction="right-to-left" evidence="11">
        <dbReference type="Rhea" id="RHEA:69853"/>
    </physiologicalReaction>
</comment>
<dbReference type="EMBL" id="KB008014">
    <property type="protein sequence ID" value="ELR15969.1"/>
    <property type="molecule type" value="Genomic_DNA"/>
</dbReference>
<keyword evidence="3 15" id="KW-0285">Flavoprotein</keyword>
<evidence type="ECO:0000256" key="13">
    <source>
        <dbReference type="ARBA" id="ARBA00049513"/>
    </source>
</evidence>
<dbReference type="Proteomes" id="UP000011083">
    <property type="component" value="Unassembled WGS sequence"/>
</dbReference>
<evidence type="ECO:0000256" key="8">
    <source>
        <dbReference type="ARBA" id="ARBA00023002"/>
    </source>
</evidence>
<name>L8GS14_ACACF</name>
<dbReference type="GO" id="GO:0008270">
    <property type="term" value="F:zinc ion binding"/>
    <property type="evidence" value="ECO:0007669"/>
    <property type="project" value="UniProtKB-KW"/>
</dbReference>
<dbReference type="InterPro" id="IPR035587">
    <property type="entry name" value="DUS-like_FMN-bd"/>
</dbReference>
<keyword evidence="14 15" id="KW-0479">Metal-binding</keyword>
<evidence type="ECO:0000256" key="5">
    <source>
        <dbReference type="ARBA" id="ARBA00022664"/>
    </source>
</evidence>
<dbReference type="InterPro" id="IPR013785">
    <property type="entry name" value="Aldolase_TIM"/>
</dbReference>
<dbReference type="GeneID" id="14916638"/>
<comment type="cofactor">
    <cofactor evidence="1 15">
        <name>FMN</name>
        <dbReference type="ChEBI" id="CHEBI:58210"/>
    </cofactor>
</comment>
<dbReference type="SUPFAM" id="SSF51395">
    <property type="entry name" value="FMN-linked oxidoreductases"/>
    <property type="match status" value="1"/>
</dbReference>
<keyword evidence="14 15" id="KW-0862">Zinc</keyword>
<evidence type="ECO:0000256" key="7">
    <source>
        <dbReference type="ARBA" id="ARBA00022857"/>
    </source>
</evidence>
<comment type="catalytic activity">
    <reaction evidence="10">
        <text>5,6-dihydrouridine(47) in tRNA + NAD(+) = uridine(47) in tRNA + NADH + H(+)</text>
        <dbReference type="Rhea" id="RHEA:53364"/>
        <dbReference type="Rhea" id="RHEA-COMP:13539"/>
        <dbReference type="Rhea" id="RHEA-COMP:13540"/>
        <dbReference type="ChEBI" id="CHEBI:15378"/>
        <dbReference type="ChEBI" id="CHEBI:57540"/>
        <dbReference type="ChEBI" id="CHEBI:57945"/>
        <dbReference type="ChEBI" id="CHEBI:65315"/>
        <dbReference type="ChEBI" id="CHEBI:74443"/>
        <dbReference type="EC" id="1.3.1.89"/>
    </reaction>
    <physiologicalReaction direction="right-to-left" evidence="10">
        <dbReference type="Rhea" id="RHEA:53366"/>
    </physiologicalReaction>
</comment>
<dbReference type="Pfam" id="PF01207">
    <property type="entry name" value="Dus"/>
    <property type="match status" value="1"/>
</dbReference>
<dbReference type="VEuPathDB" id="AmoebaDB:ACA1_031670"/>
<feature type="zinc finger region" description="C3H1-type" evidence="14">
    <location>
        <begin position="157"/>
        <end position="182"/>
    </location>
</feature>
<evidence type="ECO:0000259" key="17">
    <source>
        <dbReference type="PROSITE" id="PS50103"/>
    </source>
</evidence>
<evidence type="ECO:0000256" key="15">
    <source>
        <dbReference type="RuleBase" id="RU291113"/>
    </source>
</evidence>
<keyword evidence="19" id="KW-1185">Reference proteome</keyword>
<feature type="region of interest" description="Disordered" evidence="16">
    <location>
        <begin position="66"/>
        <end position="111"/>
    </location>
</feature>